<name>A0A543GEM8_9PSEU</name>
<comment type="caution">
    <text evidence="4">The sequence shown here is derived from an EMBL/GenBank/DDBJ whole genome shotgun (WGS) entry which is preliminary data.</text>
</comment>
<dbReference type="RefSeq" id="WP_246121779.1">
    <property type="nucleotide sequence ID" value="NZ_VFPH01000001.1"/>
</dbReference>
<dbReference type="Proteomes" id="UP000319818">
    <property type="component" value="Unassembled WGS sequence"/>
</dbReference>
<evidence type="ECO:0000313" key="4">
    <source>
        <dbReference type="EMBL" id="TQM44523.1"/>
    </source>
</evidence>
<dbReference type="GO" id="GO:0005829">
    <property type="term" value="C:cytosol"/>
    <property type="evidence" value="ECO:0007669"/>
    <property type="project" value="TreeGrafter"/>
</dbReference>
<dbReference type="AlphaFoldDB" id="A0A543GEM8"/>
<keyword evidence="5" id="KW-1185">Reference proteome</keyword>
<sequence>MTVVWWAAPVAPADAPGLVALLDGHERDRLHRFRRPADQARYLAAHALVRLVLADDAGRPADALVFDRTCRCGAQHGKPVLPGGPGFSLTHAGDLVGVAVHPGGDVGLDVEQVRELSDLPGMAAHVCSPRESAADAGAFFTLWTRKEALLKAVGTGLATPMSAITLGPAGVLDWTGEDAPREPLWLADLRPGPGYHAAVAGTGARPAVAEQRGDDLLAAQAR</sequence>
<dbReference type="InterPro" id="IPR008278">
    <property type="entry name" value="4-PPantetheinyl_Trfase_dom"/>
</dbReference>
<dbReference type="Pfam" id="PF01648">
    <property type="entry name" value="ACPS"/>
    <property type="match status" value="1"/>
</dbReference>
<dbReference type="PANTHER" id="PTHR12215:SF10">
    <property type="entry name" value="L-AMINOADIPATE-SEMIALDEHYDE DEHYDROGENASE-PHOSPHOPANTETHEINYL TRANSFERASE"/>
    <property type="match status" value="1"/>
</dbReference>
<evidence type="ECO:0000313" key="5">
    <source>
        <dbReference type="Proteomes" id="UP000319818"/>
    </source>
</evidence>
<dbReference type="InterPro" id="IPR050559">
    <property type="entry name" value="P-Pant_transferase_sf"/>
</dbReference>
<dbReference type="EMBL" id="VFPH01000001">
    <property type="protein sequence ID" value="TQM44523.1"/>
    <property type="molecule type" value="Genomic_DNA"/>
</dbReference>
<organism evidence="4 5">
    <name type="scientific">Pseudonocardia cypriaca</name>
    <dbReference type="NCBI Taxonomy" id="882449"/>
    <lineage>
        <taxon>Bacteria</taxon>
        <taxon>Bacillati</taxon>
        <taxon>Actinomycetota</taxon>
        <taxon>Actinomycetes</taxon>
        <taxon>Pseudonocardiales</taxon>
        <taxon>Pseudonocardiaceae</taxon>
        <taxon>Pseudonocardia</taxon>
    </lineage>
</organism>
<dbReference type="GO" id="GO:0019878">
    <property type="term" value="P:lysine biosynthetic process via aminoadipic acid"/>
    <property type="evidence" value="ECO:0007669"/>
    <property type="project" value="TreeGrafter"/>
</dbReference>
<dbReference type="GO" id="GO:0008897">
    <property type="term" value="F:holo-[acyl-carrier-protein] synthase activity"/>
    <property type="evidence" value="ECO:0007669"/>
    <property type="project" value="InterPro"/>
</dbReference>
<dbReference type="PANTHER" id="PTHR12215">
    <property type="entry name" value="PHOSPHOPANTETHEINE TRANSFERASE"/>
    <property type="match status" value="1"/>
</dbReference>
<dbReference type="SUPFAM" id="SSF56214">
    <property type="entry name" value="4'-phosphopantetheinyl transferase"/>
    <property type="match status" value="2"/>
</dbReference>
<keyword evidence="2 4" id="KW-0808">Transferase</keyword>
<evidence type="ECO:0000256" key="1">
    <source>
        <dbReference type="ARBA" id="ARBA00010990"/>
    </source>
</evidence>
<evidence type="ECO:0000259" key="3">
    <source>
        <dbReference type="Pfam" id="PF01648"/>
    </source>
</evidence>
<protein>
    <submittedName>
        <fullName evidence="4">4'-phosphopantetheinyl transferase</fullName>
    </submittedName>
</protein>
<reference evidence="4 5" key="1">
    <citation type="submission" date="2019-06" db="EMBL/GenBank/DDBJ databases">
        <title>Sequencing the genomes of 1000 actinobacteria strains.</title>
        <authorList>
            <person name="Klenk H.-P."/>
        </authorList>
    </citation>
    <scope>NUCLEOTIDE SEQUENCE [LARGE SCALE GENOMIC DNA]</scope>
    <source>
        <strain evidence="4 5">DSM 45511</strain>
    </source>
</reference>
<dbReference type="GO" id="GO:0000287">
    <property type="term" value="F:magnesium ion binding"/>
    <property type="evidence" value="ECO:0007669"/>
    <property type="project" value="InterPro"/>
</dbReference>
<evidence type="ECO:0000256" key="2">
    <source>
        <dbReference type="ARBA" id="ARBA00022679"/>
    </source>
</evidence>
<dbReference type="InterPro" id="IPR037143">
    <property type="entry name" value="4-PPantetheinyl_Trfase_dom_sf"/>
</dbReference>
<comment type="similarity">
    <text evidence="1">Belongs to the P-Pant transferase superfamily. Gsp/Sfp/HetI/AcpT family.</text>
</comment>
<accession>A0A543GEM8</accession>
<feature type="domain" description="4'-phosphopantetheinyl transferase" evidence="3">
    <location>
        <begin position="106"/>
        <end position="165"/>
    </location>
</feature>
<gene>
    <name evidence="4" type="ORF">FB388_1893</name>
</gene>
<proteinExistence type="inferred from homology"/>
<dbReference type="Gene3D" id="3.90.470.20">
    <property type="entry name" value="4'-phosphopantetheinyl transferase domain"/>
    <property type="match status" value="2"/>
</dbReference>